<dbReference type="EC" id="1.14.11.18" evidence="2"/>
<protein>
    <recommendedName>
        <fullName evidence="2">phytanoyl-CoA dioxygenase</fullName>
        <ecNumber evidence="2">1.14.11.18</ecNumber>
    </recommendedName>
    <alternativeName>
        <fullName evidence="3">Phytanic acid oxidase</fullName>
    </alternativeName>
    <alternativeName>
        <fullName evidence="4">Phytanoyl-CoA alpha-hydroxylase</fullName>
    </alternativeName>
</protein>
<sequence length="360" mass="41053">MFAVITKTFQLQKTGLNVCKISANVWSQRNPSRGLASIETNPKTNEFKYSINGNSKLTSDQQKQYEEQGFIVVKNLIPKHDIEKYLKRFNDIANRRVPTPPGLTVQKEVKVAKEAQNENTVYKLQDLFFDDVLFEYCKHPNVLEYDLFFDDVLFEYCKHPNVLEYVEAFCGPNVMAIHTMLINKPPDSGTKSSRHPLHQDLHYFPIRPVDKIIGAWTAMETINRANGCLVAIPGTHKGAHLEHDYPQWEGGVNKMYYGVKEMSGQENRVHLEMEAGDCILFHPLLIHGSGTNQTKGFRKAISCHFAAADCHYIDVKGTIQENLANEVLAVAAKKFGNKFDDYSLLWKFRSQLVRGKEVNL</sequence>
<evidence type="ECO:0000313" key="6">
    <source>
        <dbReference type="Proteomes" id="UP000759131"/>
    </source>
</evidence>
<keyword evidence="6" id="KW-1185">Reference proteome</keyword>
<comment type="similarity">
    <text evidence="1">Belongs to the PhyH family.</text>
</comment>
<evidence type="ECO:0000256" key="2">
    <source>
        <dbReference type="ARBA" id="ARBA00034809"/>
    </source>
</evidence>
<evidence type="ECO:0000256" key="4">
    <source>
        <dbReference type="ARBA" id="ARBA00034924"/>
    </source>
</evidence>
<accession>A0A7R9KU14</accession>
<dbReference type="EMBL" id="CAJPIZ010006841">
    <property type="protein sequence ID" value="CAG2109867.1"/>
    <property type="molecule type" value="Genomic_DNA"/>
</dbReference>
<evidence type="ECO:0000256" key="3">
    <source>
        <dbReference type="ARBA" id="ARBA00034921"/>
    </source>
</evidence>
<dbReference type="InterPro" id="IPR008775">
    <property type="entry name" value="Phytyl_CoA_dOase-like"/>
</dbReference>
<dbReference type="Gene3D" id="2.60.120.620">
    <property type="entry name" value="q2cbj1_9rhob like domain"/>
    <property type="match status" value="2"/>
</dbReference>
<dbReference type="EMBL" id="OC861416">
    <property type="protein sequence ID" value="CAD7629437.1"/>
    <property type="molecule type" value="Genomic_DNA"/>
</dbReference>
<evidence type="ECO:0000313" key="5">
    <source>
        <dbReference type="EMBL" id="CAD7629437.1"/>
    </source>
</evidence>
<dbReference type="GO" id="GO:0048244">
    <property type="term" value="F:phytanoyl-CoA dioxygenase activity"/>
    <property type="evidence" value="ECO:0007669"/>
    <property type="project" value="UniProtKB-EC"/>
</dbReference>
<dbReference type="OrthoDB" id="2328924at2759"/>
<evidence type="ECO:0000256" key="1">
    <source>
        <dbReference type="ARBA" id="ARBA00005830"/>
    </source>
</evidence>
<name>A0A7R9KU14_9ACAR</name>
<dbReference type="AlphaFoldDB" id="A0A7R9KU14"/>
<gene>
    <name evidence="5" type="ORF">OSB1V03_LOCUS9854</name>
</gene>
<dbReference type="GO" id="GO:0001561">
    <property type="term" value="P:fatty acid alpha-oxidation"/>
    <property type="evidence" value="ECO:0007669"/>
    <property type="project" value="InterPro"/>
</dbReference>
<dbReference type="InterPro" id="IPR047128">
    <property type="entry name" value="PhyH"/>
</dbReference>
<dbReference type="Pfam" id="PF05721">
    <property type="entry name" value="PhyH"/>
    <property type="match status" value="1"/>
</dbReference>
<proteinExistence type="inferred from homology"/>
<dbReference type="Proteomes" id="UP000759131">
    <property type="component" value="Unassembled WGS sequence"/>
</dbReference>
<dbReference type="PANTHER" id="PTHR21308:SF1">
    <property type="entry name" value="PHYTANOYL-COA DIOXYGENASE, PEROXISOMAL"/>
    <property type="match status" value="1"/>
</dbReference>
<dbReference type="PANTHER" id="PTHR21308">
    <property type="entry name" value="PHYTANOYL-COA ALPHA-HYDROXYLASE"/>
    <property type="match status" value="1"/>
</dbReference>
<dbReference type="SUPFAM" id="SSF51197">
    <property type="entry name" value="Clavaminate synthase-like"/>
    <property type="match status" value="1"/>
</dbReference>
<reference evidence="5" key="1">
    <citation type="submission" date="2020-11" db="EMBL/GenBank/DDBJ databases">
        <authorList>
            <person name="Tran Van P."/>
        </authorList>
    </citation>
    <scope>NUCLEOTIDE SEQUENCE</scope>
</reference>
<organism evidence="5">
    <name type="scientific">Medioppia subpectinata</name>
    <dbReference type="NCBI Taxonomy" id="1979941"/>
    <lineage>
        <taxon>Eukaryota</taxon>
        <taxon>Metazoa</taxon>
        <taxon>Ecdysozoa</taxon>
        <taxon>Arthropoda</taxon>
        <taxon>Chelicerata</taxon>
        <taxon>Arachnida</taxon>
        <taxon>Acari</taxon>
        <taxon>Acariformes</taxon>
        <taxon>Sarcoptiformes</taxon>
        <taxon>Oribatida</taxon>
        <taxon>Brachypylina</taxon>
        <taxon>Oppioidea</taxon>
        <taxon>Oppiidae</taxon>
        <taxon>Medioppia</taxon>
    </lineage>
</organism>